<dbReference type="GO" id="GO:0015385">
    <property type="term" value="F:sodium:proton antiporter activity"/>
    <property type="evidence" value="ECO:0007669"/>
    <property type="project" value="InterPro"/>
</dbReference>
<feature type="transmembrane region" description="Helical" evidence="10">
    <location>
        <begin position="6"/>
        <end position="28"/>
    </location>
</feature>
<protein>
    <submittedName>
        <fullName evidence="12">Putative Na+/H+ antiporter</fullName>
    </submittedName>
</protein>
<accession>D4BL83</accession>
<dbReference type="GO" id="GO:0015386">
    <property type="term" value="F:potassium:proton antiporter activity"/>
    <property type="evidence" value="ECO:0007669"/>
    <property type="project" value="TreeGrafter"/>
</dbReference>
<feature type="transmembrane region" description="Helical" evidence="10">
    <location>
        <begin position="281"/>
        <end position="301"/>
    </location>
</feature>
<sequence length="698" mass="76790">MIKERETLMAVFELILCIIAAVVVSSFASRFVPRVSTPLVQIVLGVLVTYLPFFPDAKLDPELFMVLFIAPLLYLEAHEIDKSALLKTLDLSLSLAIGLAIVTMTAVGFTLHAVWPSITLASALALGAALGPTDAVAVSSLGKEASLSQRQRSVLKGESLFNDASGIVGFQFALAAAFTGDFAVGQAAGEFVISFFGGTLFGLLVAGCANWVFETVRSLGWETTTTRILMELFLPFLLYLGAEECNVSGILAVVAAGLFIRFDRTGVGPNVARTNIVSSSVWGVLSFSLNGAVFILLGMQLPRAMQASWSDPYISNTVLIGIILLVTLVVIVLRFLWITAMLRIARDMNTGMRRKMTPERWRSAAVMTFGGPKGTITLSLMFTIPYYIAGGAAFPMRDELIFIASGVIIVTLLLANFLLPLLAPNRNRDPGAEMIPVTIEVLRSTVEELTGRITPENRRAVLMVIDQYTKRIGRLQQHIGETDPQGLEKLQIEALHWEKEFVRDRLTETKAHPAADSATQELNVEACERMLDQIMNTLRHTSTDPTSGHAVSQIRGRARMLQRQVSNYAKRTVSKIRHTTPLVSEDQIFARTRELQVEAIHHVIDRLVDEMGNDTYNTEHCSALLLDYRRAEGSLQARPNMSGTTEAITQVEEVKRESYGIELSVIQDMLEAGDINRAQARSLRRNIYVMQVDADSGI</sequence>
<evidence type="ECO:0000256" key="8">
    <source>
        <dbReference type="ARBA" id="ARBA00023136"/>
    </source>
</evidence>
<feature type="transmembrane region" description="Helical" evidence="10">
    <location>
        <begin position="313"/>
        <end position="342"/>
    </location>
</feature>
<keyword evidence="7" id="KW-0406">Ion transport</keyword>
<organism evidence="12 13">
    <name type="scientific">Bifidobacterium breve DSM 20213 = JCM 1192</name>
    <dbReference type="NCBI Taxonomy" id="518634"/>
    <lineage>
        <taxon>Bacteria</taxon>
        <taxon>Bacillati</taxon>
        <taxon>Actinomycetota</taxon>
        <taxon>Actinomycetes</taxon>
        <taxon>Bifidobacteriales</taxon>
        <taxon>Bifidobacteriaceae</taxon>
        <taxon>Bifidobacterium</taxon>
    </lineage>
</organism>
<dbReference type="PATRIC" id="fig|518634.7.peg.10"/>
<evidence type="ECO:0000256" key="6">
    <source>
        <dbReference type="ARBA" id="ARBA00023053"/>
    </source>
</evidence>
<proteinExistence type="predicted"/>
<feature type="transmembrane region" description="Helical" evidence="10">
    <location>
        <begin position="363"/>
        <end position="388"/>
    </location>
</feature>
<dbReference type="InterPro" id="IPR018422">
    <property type="entry name" value="Cation/H_exchanger_CPA1"/>
</dbReference>
<dbReference type="PANTHER" id="PTHR10110:SF86">
    <property type="entry name" value="SODIUM_HYDROGEN EXCHANGER 7"/>
    <property type="match status" value="1"/>
</dbReference>
<feature type="transmembrane region" description="Helical" evidence="10">
    <location>
        <begin position="233"/>
        <end position="260"/>
    </location>
</feature>
<evidence type="ECO:0000259" key="11">
    <source>
        <dbReference type="Pfam" id="PF00999"/>
    </source>
</evidence>
<feature type="transmembrane region" description="Helical" evidence="10">
    <location>
        <begin position="59"/>
        <end position="77"/>
    </location>
</feature>
<dbReference type="Gene3D" id="6.10.140.1330">
    <property type="match status" value="1"/>
</dbReference>
<feature type="transmembrane region" description="Helical" evidence="10">
    <location>
        <begin position="400"/>
        <end position="419"/>
    </location>
</feature>
<dbReference type="GO" id="GO:0098719">
    <property type="term" value="P:sodium ion import across plasma membrane"/>
    <property type="evidence" value="ECO:0007669"/>
    <property type="project" value="TreeGrafter"/>
</dbReference>
<keyword evidence="8 10" id="KW-0472">Membrane</keyword>
<gene>
    <name evidence="12" type="ORF">BIFBRE_02815</name>
</gene>
<evidence type="ECO:0000256" key="4">
    <source>
        <dbReference type="ARBA" id="ARBA00022692"/>
    </source>
</evidence>
<keyword evidence="2" id="KW-0813">Transport</keyword>
<evidence type="ECO:0000256" key="7">
    <source>
        <dbReference type="ARBA" id="ARBA00023065"/>
    </source>
</evidence>
<keyword evidence="4 10" id="KW-0812">Transmembrane</keyword>
<feature type="transmembrane region" description="Helical" evidence="10">
    <location>
        <begin position="89"/>
        <end position="115"/>
    </location>
</feature>
<dbReference type="Proteomes" id="UP000003191">
    <property type="component" value="Unassembled WGS sequence"/>
</dbReference>
<evidence type="ECO:0000256" key="1">
    <source>
        <dbReference type="ARBA" id="ARBA00004651"/>
    </source>
</evidence>
<dbReference type="EMBL" id="ACCG02000002">
    <property type="protein sequence ID" value="EFE90071.1"/>
    <property type="molecule type" value="Genomic_DNA"/>
</dbReference>
<evidence type="ECO:0000313" key="12">
    <source>
        <dbReference type="EMBL" id="EFE90071.1"/>
    </source>
</evidence>
<dbReference type="PANTHER" id="PTHR10110">
    <property type="entry name" value="SODIUM/HYDROGEN EXCHANGER"/>
    <property type="match status" value="1"/>
</dbReference>
<keyword evidence="9" id="KW-0739">Sodium transport</keyword>
<comment type="subcellular location">
    <subcellularLocation>
        <location evidence="1">Cell membrane</location>
        <topology evidence="1">Multi-pass membrane protein</topology>
    </subcellularLocation>
</comment>
<comment type="caution">
    <text evidence="12">The sequence shown here is derived from an EMBL/GenBank/DDBJ whole genome shotgun (WGS) entry which is preliminary data.</text>
</comment>
<feature type="transmembrane region" description="Helical" evidence="10">
    <location>
        <begin position="191"/>
        <end position="213"/>
    </location>
</feature>
<dbReference type="STRING" id="1685.RY69_2104"/>
<feature type="domain" description="Cation/H+ exchanger transmembrane" evidence="11">
    <location>
        <begin position="20"/>
        <end position="420"/>
    </location>
</feature>
<dbReference type="GO" id="GO:0051453">
    <property type="term" value="P:regulation of intracellular pH"/>
    <property type="evidence" value="ECO:0007669"/>
    <property type="project" value="TreeGrafter"/>
</dbReference>
<keyword evidence="5 10" id="KW-1133">Transmembrane helix</keyword>
<keyword evidence="3" id="KW-1003">Cell membrane</keyword>
<evidence type="ECO:0000256" key="10">
    <source>
        <dbReference type="SAM" id="Phobius"/>
    </source>
</evidence>
<dbReference type="InterPro" id="IPR006153">
    <property type="entry name" value="Cation/H_exchanger_TM"/>
</dbReference>
<evidence type="ECO:0000256" key="9">
    <source>
        <dbReference type="ARBA" id="ARBA00023201"/>
    </source>
</evidence>
<dbReference type="AlphaFoldDB" id="D4BL83"/>
<evidence type="ECO:0000256" key="2">
    <source>
        <dbReference type="ARBA" id="ARBA00022448"/>
    </source>
</evidence>
<reference evidence="12 13" key="1">
    <citation type="submission" date="2010-02" db="EMBL/GenBank/DDBJ databases">
        <authorList>
            <person name="Weinstock G."/>
            <person name="Sodergren E."/>
            <person name="Clifton S."/>
            <person name="Fulton L."/>
            <person name="Fulton B."/>
            <person name="Courtney L."/>
            <person name="Fronick C."/>
            <person name="Harrison M."/>
            <person name="Strong C."/>
            <person name="Farmer C."/>
            <person name="Delahaunty K."/>
            <person name="Markovic C."/>
            <person name="Hall O."/>
            <person name="Minx P."/>
            <person name="Tomlinson C."/>
            <person name="Mitreva M."/>
            <person name="Nelson J."/>
            <person name="Hou S."/>
            <person name="Wollam A."/>
            <person name="Pepin K.H."/>
            <person name="Johnson M."/>
            <person name="Bhonagiri V."/>
            <person name="Zhang X."/>
            <person name="Suruliraj S."/>
            <person name="Warren W."/>
            <person name="Chinwalla A."/>
            <person name="Mardis E.R."/>
            <person name="Wilson R.K."/>
        </authorList>
    </citation>
    <scope>NUCLEOTIDE SEQUENCE [LARGE SCALE GENOMIC DNA]</scope>
    <source>
        <strain evidence="12 13">DSM 20213</strain>
    </source>
</reference>
<name>D4BL83_BIFBR</name>
<dbReference type="Pfam" id="PF00999">
    <property type="entry name" value="Na_H_Exchanger"/>
    <property type="match status" value="1"/>
</dbReference>
<keyword evidence="13" id="KW-1185">Reference proteome</keyword>
<dbReference type="HOGENOM" id="CLU_005912_6_2_11"/>
<dbReference type="GO" id="GO:0005886">
    <property type="term" value="C:plasma membrane"/>
    <property type="evidence" value="ECO:0007669"/>
    <property type="project" value="UniProtKB-SubCell"/>
</dbReference>
<feature type="transmembrane region" description="Helical" evidence="10">
    <location>
        <begin position="164"/>
        <end position="184"/>
    </location>
</feature>
<evidence type="ECO:0000256" key="5">
    <source>
        <dbReference type="ARBA" id="ARBA00022989"/>
    </source>
</evidence>
<evidence type="ECO:0000313" key="13">
    <source>
        <dbReference type="Proteomes" id="UP000003191"/>
    </source>
</evidence>
<keyword evidence="6" id="KW-0915">Sodium</keyword>
<evidence type="ECO:0000256" key="3">
    <source>
        <dbReference type="ARBA" id="ARBA00022475"/>
    </source>
</evidence>